<keyword evidence="6" id="KW-1185">Reference proteome</keyword>
<dbReference type="PANTHER" id="PTHR11225:SF4">
    <property type="entry name" value="NUCLEAR PORE COMPLEX PROTEIN NUP93"/>
    <property type="match status" value="1"/>
</dbReference>
<dbReference type="PANTHER" id="PTHR11225">
    <property type="entry name" value="NUCLEAR PORE COMPLEX PROTEIN NUP93 NUCLEOPORIN NUP93 DEAD EYE PROTEIN"/>
    <property type="match status" value="1"/>
</dbReference>
<name>A0A8H7U7F4_MORIS</name>
<evidence type="ECO:0000256" key="1">
    <source>
        <dbReference type="ARBA" id="ARBA00004259"/>
    </source>
</evidence>
<dbReference type="GO" id="GO:0005643">
    <property type="term" value="C:nuclear pore"/>
    <property type="evidence" value="ECO:0007669"/>
    <property type="project" value="UniProtKB-SubCell"/>
</dbReference>
<dbReference type="GO" id="GO:0017056">
    <property type="term" value="F:structural constituent of nuclear pore"/>
    <property type="evidence" value="ECO:0007669"/>
    <property type="project" value="InterPro"/>
</dbReference>
<dbReference type="OrthoDB" id="1918363at2759"/>
<keyword evidence="3 4" id="KW-0539">Nucleus</keyword>
<keyword evidence="4" id="KW-0813">Transport</keyword>
<reference evidence="5" key="1">
    <citation type="submission" date="2020-12" db="EMBL/GenBank/DDBJ databases">
        <title>Metabolic potential, ecology and presence of endohyphal bacteria is reflected in genomic diversity of Mucoromycotina.</title>
        <authorList>
            <person name="Muszewska A."/>
            <person name="Okrasinska A."/>
            <person name="Steczkiewicz K."/>
            <person name="Drgas O."/>
            <person name="Orlowska M."/>
            <person name="Perlinska-Lenart U."/>
            <person name="Aleksandrzak-Piekarczyk T."/>
            <person name="Szatraj K."/>
            <person name="Zielenkiewicz U."/>
            <person name="Pilsyk S."/>
            <person name="Malc E."/>
            <person name="Mieczkowski P."/>
            <person name="Kruszewska J.S."/>
            <person name="Biernat P."/>
            <person name="Pawlowska J."/>
        </authorList>
    </citation>
    <scope>NUCLEOTIDE SEQUENCE</scope>
    <source>
        <strain evidence="5">WA0000067209</strain>
    </source>
</reference>
<feature type="non-terminal residue" evidence="5">
    <location>
        <position position="1"/>
    </location>
</feature>
<keyword evidence="4" id="KW-0653">Protein transport</keyword>
<comment type="caution">
    <text evidence="5">The sequence shown here is derived from an EMBL/GenBank/DDBJ whole genome shotgun (WGS) entry which is preliminary data.</text>
</comment>
<keyword evidence="4" id="KW-0472">Membrane</keyword>
<dbReference type="EMBL" id="JAEPQZ010000021">
    <property type="protein sequence ID" value="KAG2171395.1"/>
    <property type="molecule type" value="Genomic_DNA"/>
</dbReference>
<accession>A0A8H7U7F4</accession>
<keyword evidence="4" id="KW-0509">mRNA transport</keyword>
<protein>
    <recommendedName>
        <fullName evidence="4">Nuclear pore protein</fullName>
    </recommendedName>
</protein>
<dbReference type="AlphaFoldDB" id="A0A8H7U7F4"/>
<evidence type="ECO:0000256" key="3">
    <source>
        <dbReference type="ARBA" id="ARBA00023242"/>
    </source>
</evidence>
<evidence type="ECO:0000256" key="2">
    <source>
        <dbReference type="ARBA" id="ARBA00010186"/>
    </source>
</evidence>
<evidence type="ECO:0000313" key="6">
    <source>
        <dbReference type="Proteomes" id="UP000654370"/>
    </source>
</evidence>
<keyword evidence="4" id="KW-0811">Translocation</keyword>
<dbReference type="Pfam" id="PF04097">
    <property type="entry name" value="Nic96"/>
    <property type="match status" value="1"/>
</dbReference>
<dbReference type="Proteomes" id="UP000654370">
    <property type="component" value="Unassembled WGS sequence"/>
</dbReference>
<dbReference type="GO" id="GO:0016973">
    <property type="term" value="P:poly(A)+ mRNA export from nucleus"/>
    <property type="evidence" value="ECO:0007669"/>
    <property type="project" value="TreeGrafter"/>
</dbReference>
<dbReference type="InterPro" id="IPR007231">
    <property type="entry name" value="Nucleoporin_int_Nup93/Nic96"/>
</dbReference>
<sequence>QSNALYGPSGYKNRVNMIEIAENWLESQYVAFLNATVQRQPVVYVQSSPSSKIKTYINALHSTKSIPNVETNGSDQPWAVVYYHMRCGQNQEALDYINDNQNFFKNAPSIAEFFSAYLADLKTGAMSDLTRSRIQLEYDQMARNTAEAADPYKFAIFKIIGRCEMNKRTLPHIISNTEDWLWLQLSLIRESEPGIARQSGEYTLTDLQQLLQRYGREHFDPHHNNPWNYIILLILTLQFEQAVHELYNSKLFVESAHLAIALATHGMLRTTTETDKTKDCLCKHTCVDVYYLLHSLTSCFFK</sequence>
<proteinExistence type="inferred from homology"/>
<evidence type="ECO:0000256" key="4">
    <source>
        <dbReference type="RuleBase" id="RU364035"/>
    </source>
</evidence>
<organism evidence="5 6">
    <name type="scientific">Mortierella isabellina</name>
    <name type="common">Filamentous fungus</name>
    <name type="synonym">Umbelopsis isabellina</name>
    <dbReference type="NCBI Taxonomy" id="91625"/>
    <lineage>
        <taxon>Eukaryota</taxon>
        <taxon>Fungi</taxon>
        <taxon>Fungi incertae sedis</taxon>
        <taxon>Mucoromycota</taxon>
        <taxon>Mucoromycotina</taxon>
        <taxon>Umbelopsidomycetes</taxon>
        <taxon>Umbelopsidales</taxon>
        <taxon>Umbelopsidaceae</taxon>
        <taxon>Umbelopsis</taxon>
    </lineage>
</organism>
<gene>
    <name evidence="5" type="ORF">INT43_009056</name>
</gene>
<keyword evidence="4" id="KW-0906">Nuclear pore complex</keyword>
<dbReference type="GO" id="GO:0006606">
    <property type="term" value="P:protein import into nucleus"/>
    <property type="evidence" value="ECO:0007669"/>
    <property type="project" value="TreeGrafter"/>
</dbReference>
<comment type="subcellular location">
    <subcellularLocation>
        <location evidence="1">Nucleus envelope</location>
    </subcellularLocation>
    <subcellularLocation>
        <location evidence="4">Nucleus</location>
        <location evidence="4">Nuclear pore complex</location>
    </subcellularLocation>
</comment>
<comment type="similarity">
    <text evidence="2 4">Belongs to the nucleoporin interacting component (NIC) family.</text>
</comment>
<evidence type="ECO:0000313" key="5">
    <source>
        <dbReference type="EMBL" id="KAG2171395.1"/>
    </source>
</evidence>